<evidence type="ECO:0000256" key="9">
    <source>
        <dbReference type="RuleBase" id="RU003953"/>
    </source>
</evidence>
<dbReference type="Gene3D" id="3.30.460.10">
    <property type="entry name" value="Beta Polymerase, domain 2"/>
    <property type="match status" value="2"/>
</dbReference>
<keyword evidence="5" id="KW-0547">Nucleotide-binding</keyword>
<dbReference type="Proteomes" id="UP001295463">
    <property type="component" value="Chromosome"/>
</dbReference>
<keyword evidence="1 9" id="KW-0808">Transferase</keyword>
<dbReference type="EC" id="2.7.7.72" evidence="11"/>
<dbReference type="SUPFAM" id="SSF81301">
    <property type="entry name" value="Nucleotidyltransferase"/>
    <property type="match status" value="1"/>
</dbReference>
<evidence type="ECO:0000256" key="4">
    <source>
        <dbReference type="ARBA" id="ARBA00022723"/>
    </source>
</evidence>
<dbReference type="Gene3D" id="1.10.3090.10">
    <property type="entry name" value="cca-adding enzyme, domain 2"/>
    <property type="match status" value="1"/>
</dbReference>
<dbReference type="InterPro" id="IPR050124">
    <property type="entry name" value="tRNA_CCA-adding_enzyme"/>
</dbReference>
<organism evidence="11 12">
    <name type="scientific">Trichlorobacter ammonificans</name>
    <dbReference type="NCBI Taxonomy" id="2916410"/>
    <lineage>
        <taxon>Bacteria</taxon>
        <taxon>Pseudomonadati</taxon>
        <taxon>Thermodesulfobacteriota</taxon>
        <taxon>Desulfuromonadia</taxon>
        <taxon>Geobacterales</taxon>
        <taxon>Geobacteraceae</taxon>
        <taxon>Trichlorobacter</taxon>
    </lineage>
</organism>
<keyword evidence="4" id="KW-0479">Metal-binding</keyword>
<evidence type="ECO:0000256" key="5">
    <source>
        <dbReference type="ARBA" id="ARBA00022741"/>
    </source>
</evidence>
<dbReference type="InterPro" id="IPR006674">
    <property type="entry name" value="HD_domain"/>
</dbReference>
<protein>
    <submittedName>
        <fullName evidence="11">tRNA nucleotidyltransferase</fullName>
        <ecNumber evidence="11">2.7.7.72</ecNumber>
    </submittedName>
</protein>
<evidence type="ECO:0000313" key="11">
    <source>
        <dbReference type="EMBL" id="CAH2030767.1"/>
    </source>
</evidence>
<evidence type="ECO:0000256" key="6">
    <source>
        <dbReference type="ARBA" id="ARBA00022840"/>
    </source>
</evidence>
<keyword evidence="2" id="KW-0819">tRNA processing</keyword>
<keyword evidence="3 11" id="KW-0548">Nucleotidyltransferase</keyword>
<dbReference type="CDD" id="cd00077">
    <property type="entry name" value="HDc"/>
    <property type="match status" value="1"/>
</dbReference>
<accession>A0ABM9D6G9</accession>
<dbReference type="InterPro" id="IPR003607">
    <property type="entry name" value="HD/PDEase_dom"/>
</dbReference>
<evidence type="ECO:0000256" key="2">
    <source>
        <dbReference type="ARBA" id="ARBA00022694"/>
    </source>
</evidence>
<name>A0ABM9D6G9_9BACT</name>
<dbReference type="SUPFAM" id="SSF81891">
    <property type="entry name" value="Poly A polymerase C-terminal region-like"/>
    <property type="match status" value="1"/>
</dbReference>
<dbReference type="Pfam" id="PF01743">
    <property type="entry name" value="PolyA_pol"/>
    <property type="match status" value="2"/>
</dbReference>
<reference evidence="11 12" key="1">
    <citation type="submission" date="2022-03" db="EMBL/GenBank/DDBJ databases">
        <authorList>
            <person name="Koch H."/>
        </authorList>
    </citation>
    <scope>NUCLEOTIDE SEQUENCE [LARGE SCALE GENOMIC DNA]</scope>
    <source>
        <strain evidence="11 12">G1</strain>
    </source>
</reference>
<dbReference type="GO" id="GO:0004810">
    <property type="term" value="F:CCA tRNA nucleotidyltransferase activity"/>
    <property type="evidence" value="ECO:0007669"/>
    <property type="project" value="UniProtKB-EC"/>
</dbReference>
<dbReference type="PANTHER" id="PTHR47545">
    <property type="entry name" value="MULTIFUNCTIONAL CCA PROTEIN"/>
    <property type="match status" value="1"/>
</dbReference>
<dbReference type="PANTHER" id="PTHR47545:SF1">
    <property type="entry name" value="MULTIFUNCTIONAL CCA PROTEIN"/>
    <property type="match status" value="1"/>
</dbReference>
<dbReference type="InterPro" id="IPR043519">
    <property type="entry name" value="NT_sf"/>
</dbReference>
<dbReference type="Pfam" id="PF01966">
    <property type="entry name" value="HD"/>
    <property type="match status" value="1"/>
</dbReference>
<evidence type="ECO:0000256" key="7">
    <source>
        <dbReference type="ARBA" id="ARBA00022842"/>
    </source>
</evidence>
<keyword evidence="12" id="KW-1185">Reference proteome</keyword>
<feature type="domain" description="HD" evidence="10">
    <location>
        <begin position="230"/>
        <end position="331"/>
    </location>
</feature>
<evidence type="ECO:0000313" key="12">
    <source>
        <dbReference type="Proteomes" id="UP001295463"/>
    </source>
</evidence>
<evidence type="ECO:0000256" key="3">
    <source>
        <dbReference type="ARBA" id="ARBA00022695"/>
    </source>
</evidence>
<dbReference type="EMBL" id="OW150024">
    <property type="protein sequence ID" value="CAH2030767.1"/>
    <property type="molecule type" value="Genomic_DNA"/>
</dbReference>
<keyword evidence="8 9" id="KW-0694">RNA-binding</keyword>
<evidence type="ECO:0000256" key="1">
    <source>
        <dbReference type="ARBA" id="ARBA00022679"/>
    </source>
</evidence>
<proteinExistence type="inferred from homology"/>
<keyword evidence="7" id="KW-0460">Magnesium</keyword>
<dbReference type="RefSeq" id="WP_305731643.1">
    <property type="nucleotide sequence ID" value="NZ_OW150024.1"/>
</dbReference>
<gene>
    <name evidence="11" type="ORF">GEAMG1_0953</name>
</gene>
<dbReference type="PROSITE" id="PS51831">
    <property type="entry name" value="HD"/>
    <property type="match status" value="1"/>
</dbReference>
<sequence length="411" mass="45629">MDDPLRLVGQLFPAPCHDYLYLVGGSVRDRLLGRPGRDLDLVTTLDPSVLQRLGFRPVQGRTTSLIWFLALPGEGTVEVTLLPEGSSLADDLRRRDFTMNALALTPNGRLLDPLNGRRDLEQRRVRSCSASCFRDDPLRLFRALRFEAEGRRMTPETRALAAQPEVLNGLDGMPVERFSRELVKALAGAEPERFFSGMAALGAGRHWLPEVFAMSAVPAGPPEYHPEGDLLTHSLQVLQRTAALTPDPLARFCGFLHDLGKLQSDPTQYPRHHGHDEAGFEPARRLCRRLRLPTAWGRALAWSCRLHTRMNRWPELRDATRLKTARQADQAGIAAILPLVSAADKAGSTVPPDWGLTLATARLNAAGLGVGEERLAALPPEQRETFLLQRRIERLRAAAGREENENENGVR</sequence>
<comment type="similarity">
    <text evidence="9">Belongs to the tRNA nucleotidyltransferase/poly(A) polymerase family.</text>
</comment>
<dbReference type="InterPro" id="IPR002646">
    <property type="entry name" value="PolA_pol_head_dom"/>
</dbReference>
<evidence type="ECO:0000256" key="8">
    <source>
        <dbReference type="ARBA" id="ARBA00022884"/>
    </source>
</evidence>
<dbReference type="SMART" id="SM00471">
    <property type="entry name" value="HDc"/>
    <property type="match status" value="1"/>
</dbReference>
<keyword evidence="6" id="KW-0067">ATP-binding</keyword>
<evidence type="ECO:0000259" key="10">
    <source>
        <dbReference type="PROSITE" id="PS51831"/>
    </source>
</evidence>